<keyword evidence="1" id="KW-0805">Transcription regulation</keyword>
<dbReference type="SUPFAM" id="SSF48008">
    <property type="entry name" value="GntR ligand-binding domain-like"/>
    <property type="match status" value="1"/>
</dbReference>
<evidence type="ECO:0000313" key="6">
    <source>
        <dbReference type="Proteomes" id="UP000675163"/>
    </source>
</evidence>
<proteinExistence type="predicted"/>
<sequence length="221" mass="24031">MAIQPGTASTLVGSAERAYQHTKQAIIHGDLAPGAMISEGQIAEELGISRTPVHEAFLRLDVEELLTLASRKGAVVRPMAPHEAADVLEMREAIEAAAASRVISAGFATALTPALDALLATQAEAIENADFDAFVEADDAFHTAVVTASRNPIALTFTRQLWDRQQRLRHQLFREAPQDMKTVFEQHGELAQAVKNGGEAHYRRVLAAHVSLHRHQHGVEL</sequence>
<dbReference type="Pfam" id="PF07729">
    <property type="entry name" value="FCD"/>
    <property type="match status" value="1"/>
</dbReference>
<dbReference type="SMART" id="SM00345">
    <property type="entry name" value="HTH_GNTR"/>
    <property type="match status" value="1"/>
</dbReference>
<dbReference type="EMBL" id="JAFIDA010000001">
    <property type="protein sequence ID" value="MBP1327600.1"/>
    <property type="molecule type" value="Genomic_DNA"/>
</dbReference>
<dbReference type="Gene3D" id="1.20.120.530">
    <property type="entry name" value="GntR ligand-binding domain-like"/>
    <property type="match status" value="1"/>
</dbReference>
<feature type="domain" description="HTH gntR-type" evidence="4">
    <location>
        <begin position="12"/>
        <end position="79"/>
    </location>
</feature>
<dbReference type="InterPro" id="IPR011711">
    <property type="entry name" value="GntR_C"/>
</dbReference>
<dbReference type="InterPro" id="IPR008920">
    <property type="entry name" value="TF_FadR/GntR_C"/>
</dbReference>
<dbReference type="Proteomes" id="UP000675163">
    <property type="component" value="Unassembled WGS sequence"/>
</dbReference>
<accession>A0A940T288</accession>
<dbReference type="InterPro" id="IPR036388">
    <property type="entry name" value="WH-like_DNA-bd_sf"/>
</dbReference>
<name>A0A940T288_9MICO</name>
<dbReference type="RefSeq" id="WP_209706556.1">
    <property type="nucleotide sequence ID" value="NZ_JAFIDA010000001.1"/>
</dbReference>
<reference evidence="5" key="1">
    <citation type="submission" date="2021-02" db="EMBL/GenBank/DDBJ databases">
        <title>Sequencing the genomes of 1000 actinobacteria strains.</title>
        <authorList>
            <person name="Klenk H.-P."/>
        </authorList>
    </citation>
    <scope>NUCLEOTIDE SEQUENCE</scope>
    <source>
        <strain evidence="5">DSM 22850</strain>
    </source>
</reference>
<keyword evidence="6" id="KW-1185">Reference proteome</keyword>
<dbReference type="Pfam" id="PF00392">
    <property type="entry name" value="GntR"/>
    <property type="match status" value="1"/>
</dbReference>
<dbReference type="SMART" id="SM00895">
    <property type="entry name" value="FCD"/>
    <property type="match status" value="1"/>
</dbReference>
<protein>
    <submittedName>
        <fullName evidence="5">DNA-binding GntR family transcriptional regulator</fullName>
    </submittedName>
</protein>
<evidence type="ECO:0000313" key="5">
    <source>
        <dbReference type="EMBL" id="MBP1327600.1"/>
    </source>
</evidence>
<comment type="caution">
    <text evidence="5">The sequence shown here is derived from an EMBL/GenBank/DDBJ whole genome shotgun (WGS) entry which is preliminary data.</text>
</comment>
<evidence type="ECO:0000259" key="4">
    <source>
        <dbReference type="PROSITE" id="PS50949"/>
    </source>
</evidence>
<evidence type="ECO:0000256" key="3">
    <source>
        <dbReference type="ARBA" id="ARBA00023163"/>
    </source>
</evidence>
<evidence type="ECO:0000256" key="2">
    <source>
        <dbReference type="ARBA" id="ARBA00023125"/>
    </source>
</evidence>
<dbReference type="PANTHER" id="PTHR43537:SF24">
    <property type="entry name" value="GLUCONATE OPERON TRANSCRIPTIONAL REPRESSOR"/>
    <property type="match status" value="1"/>
</dbReference>
<gene>
    <name evidence="5" type="ORF">JOF28_002832</name>
</gene>
<dbReference type="AlphaFoldDB" id="A0A940T288"/>
<organism evidence="5 6">
    <name type="scientific">Leucobacter exalbidus</name>
    <dbReference type="NCBI Taxonomy" id="662960"/>
    <lineage>
        <taxon>Bacteria</taxon>
        <taxon>Bacillati</taxon>
        <taxon>Actinomycetota</taxon>
        <taxon>Actinomycetes</taxon>
        <taxon>Micrococcales</taxon>
        <taxon>Microbacteriaceae</taxon>
        <taxon>Leucobacter</taxon>
    </lineage>
</organism>
<dbReference type="InterPro" id="IPR036390">
    <property type="entry name" value="WH_DNA-bd_sf"/>
</dbReference>
<dbReference type="GO" id="GO:0003677">
    <property type="term" value="F:DNA binding"/>
    <property type="evidence" value="ECO:0007669"/>
    <property type="project" value="UniProtKB-KW"/>
</dbReference>
<dbReference type="GO" id="GO:0003700">
    <property type="term" value="F:DNA-binding transcription factor activity"/>
    <property type="evidence" value="ECO:0007669"/>
    <property type="project" value="InterPro"/>
</dbReference>
<keyword evidence="2 5" id="KW-0238">DNA-binding</keyword>
<dbReference type="CDD" id="cd07377">
    <property type="entry name" value="WHTH_GntR"/>
    <property type="match status" value="1"/>
</dbReference>
<keyword evidence="3" id="KW-0804">Transcription</keyword>
<dbReference type="SUPFAM" id="SSF46785">
    <property type="entry name" value="Winged helix' DNA-binding domain"/>
    <property type="match status" value="1"/>
</dbReference>
<dbReference type="Gene3D" id="1.10.10.10">
    <property type="entry name" value="Winged helix-like DNA-binding domain superfamily/Winged helix DNA-binding domain"/>
    <property type="match status" value="1"/>
</dbReference>
<dbReference type="InterPro" id="IPR000524">
    <property type="entry name" value="Tscrpt_reg_HTH_GntR"/>
</dbReference>
<dbReference type="PROSITE" id="PS50949">
    <property type="entry name" value="HTH_GNTR"/>
    <property type="match status" value="1"/>
</dbReference>
<evidence type="ECO:0000256" key="1">
    <source>
        <dbReference type="ARBA" id="ARBA00023015"/>
    </source>
</evidence>
<dbReference type="PANTHER" id="PTHR43537">
    <property type="entry name" value="TRANSCRIPTIONAL REGULATOR, GNTR FAMILY"/>
    <property type="match status" value="1"/>
</dbReference>